<protein>
    <submittedName>
        <fullName evidence="2">Uncharacterized Fe-S protein</fullName>
    </submittedName>
</protein>
<dbReference type="EMBL" id="GU474907">
    <property type="protein sequence ID" value="ADI19023.1"/>
    <property type="molecule type" value="Genomic_DNA"/>
</dbReference>
<dbReference type="Pfam" id="PF03473">
    <property type="entry name" value="MOSC"/>
    <property type="match status" value="1"/>
</dbReference>
<proteinExistence type="predicted"/>
<dbReference type="GO" id="GO:0003824">
    <property type="term" value="F:catalytic activity"/>
    <property type="evidence" value="ECO:0007669"/>
    <property type="project" value="InterPro"/>
</dbReference>
<name>E0XX82_9PROT</name>
<dbReference type="GO" id="GO:0030170">
    <property type="term" value="F:pyridoxal phosphate binding"/>
    <property type="evidence" value="ECO:0007669"/>
    <property type="project" value="InterPro"/>
</dbReference>
<feature type="domain" description="MOSC" evidence="1">
    <location>
        <begin position="111"/>
        <end position="249"/>
    </location>
</feature>
<organism evidence="2">
    <name type="scientific">uncultured alpha proteobacterium HF0070_05I22</name>
    <dbReference type="NCBI Taxonomy" id="710803"/>
    <lineage>
        <taxon>Bacteria</taxon>
        <taxon>Pseudomonadati</taxon>
        <taxon>Pseudomonadota</taxon>
        <taxon>Alphaproteobacteria</taxon>
        <taxon>environmental samples</taxon>
    </lineage>
</organism>
<reference evidence="2" key="1">
    <citation type="journal article" date="2011" name="Environ. Microbiol.">
        <title>Time-series analyses of Monterey Bay coastal microbial picoplankton using a 'genome proxy' microarray.</title>
        <authorList>
            <person name="Rich V.I."/>
            <person name="Pham V.D."/>
            <person name="Eppley J."/>
            <person name="Shi Y."/>
            <person name="DeLong E.F."/>
        </authorList>
    </citation>
    <scope>NUCLEOTIDE SEQUENCE</scope>
</reference>
<accession>E0XX82</accession>
<dbReference type="AlphaFoldDB" id="E0XX82"/>
<dbReference type="InterPro" id="IPR011037">
    <property type="entry name" value="Pyrv_Knase-like_insert_dom_sf"/>
</dbReference>
<evidence type="ECO:0000313" key="2">
    <source>
        <dbReference type="EMBL" id="ADI19023.1"/>
    </source>
</evidence>
<dbReference type="SUPFAM" id="SSF50800">
    <property type="entry name" value="PK beta-barrel domain-like"/>
    <property type="match status" value="1"/>
</dbReference>
<evidence type="ECO:0000259" key="1">
    <source>
        <dbReference type="PROSITE" id="PS51340"/>
    </source>
</evidence>
<dbReference type="GO" id="GO:0030151">
    <property type="term" value="F:molybdenum ion binding"/>
    <property type="evidence" value="ECO:0007669"/>
    <property type="project" value="InterPro"/>
</dbReference>
<dbReference type="Gene3D" id="2.40.33.20">
    <property type="entry name" value="PK beta-barrel domain-like"/>
    <property type="match status" value="1"/>
</dbReference>
<sequence length="252" mass="27400">MLIEALWRYPIKGVGGDSISRITLSVDQTMPGDRRYALSANSLKAEPTENDVWLKKAHFLQLMQTESLAALRCELDGDMVTIHGVDTHGFEGNLATPDDRARCEHFIANFLKLPDPARLRIHQIDNGAFTDQPEPLVSIGGSASLAAFAAATHTETDARRFRLNIILATNAPFAENQWGGAKLQMGEAVIEIMDDVERCAAINVDPTSAVRQTDHLATMRQAFGHSYLGVFGRVIAPGAVQCGDMVSVITGN</sequence>
<dbReference type="InterPro" id="IPR005302">
    <property type="entry name" value="MoCF_Sase_C"/>
</dbReference>
<dbReference type="PROSITE" id="PS51340">
    <property type="entry name" value="MOSC"/>
    <property type="match status" value="1"/>
</dbReference>